<comment type="similarity">
    <text evidence="4">Belongs to the cytochrome P450 family.</text>
</comment>
<dbReference type="PANTHER" id="PTHR24305:SF112">
    <property type="entry name" value="L-ORNITHINE-N5-MONOOXYGENASE (EUROFUNG)"/>
    <property type="match status" value="1"/>
</dbReference>
<comment type="subcellular location">
    <subcellularLocation>
        <location evidence="2">Membrane</location>
    </subcellularLocation>
</comment>
<evidence type="ECO:0000313" key="16">
    <source>
        <dbReference type="EMBL" id="KAK0990855.1"/>
    </source>
</evidence>
<reference evidence="16" key="2">
    <citation type="submission" date="2023-06" db="EMBL/GenBank/DDBJ databases">
        <title>Black Yeasts Isolated from many extreme environments.</title>
        <authorList>
            <person name="Coleine C."/>
            <person name="Stajich J.E."/>
            <person name="Selbmann L."/>
        </authorList>
    </citation>
    <scope>NUCLEOTIDE SEQUENCE</scope>
    <source>
        <strain evidence="16">CCFEE 5200</strain>
    </source>
</reference>
<dbReference type="Proteomes" id="UP001175353">
    <property type="component" value="Unassembled WGS sequence"/>
</dbReference>
<evidence type="ECO:0000256" key="2">
    <source>
        <dbReference type="ARBA" id="ARBA00004370"/>
    </source>
</evidence>
<dbReference type="GO" id="GO:0016020">
    <property type="term" value="C:membrane"/>
    <property type="evidence" value="ECO:0007669"/>
    <property type="project" value="UniProtKB-SubCell"/>
</dbReference>
<keyword evidence="5 13" id="KW-0349">Heme</keyword>
<dbReference type="InterPro" id="IPR036396">
    <property type="entry name" value="Cyt_P450_sf"/>
</dbReference>
<dbReference type="GO" id="GO:0005506">
    <property type="term" value="F:iron ion binding"/>
    <property type="evidence" value="ECO:0007669"/>
    <property type="project" value="InterPro"/>
</dbReference>
<organism evidence="16 17">
    <name type="scientific">Friedmanniomyces endolithicus</name>
    <dbReference type="NCBI Taxonomy" id="329885"/>
    <lineage>
        <taxon>Eukaryota</taxon>
        <taxon>Fungi</taxon>
        <taxon>Dikarya</taxon>
        <taxon>Ascomycota</taxon>
        <taxon>Pezizomycotina</taxon>
        <taxon>Dothideomycetes</taxon>
        <taxon>Dothideomycetidae</taxon>
        <taxon>Mycosphaerellales</taxon>
        <taxon>Teratosphaeriaceae</taxon>
        <taxon>Friedmanniomyces</taxon>
    </lineage>
</organism>
<keyword evidence="17" id="KW-1185">Reference proteome</keyword>
<keyword evidence="7 13" id="KW-0479">Metal-binding</keyword>
<feature type="binding site" description="axial binding residue" evidence="13">
    <location>
        <position position="479"/>
    </location>
    <ligand>
        <name>heme</name>
        <dbReference type="ChEBI" id="CHEBI:30413"/>
    </ligand>
    <ligandPart>
        <name>Fe</name>
        <dbReference type="ChEBI" id="CHEBI:18248"/>
    </ligandPart>
</feature>
<reference evidence="15" key="1">
    <citation type="submission" date="2021-12" db="EMBL/GenBank/DDBJ databases">
        <title>Black yeast isolated from Biological Soil Crust.</title>
        <authorList>
            <person name="Kurbessoian T."/>
        </authorList>
    </citation>
    <scope>NUCLEOTIDE SEQUENCE</scope>
    <source>
        <strain evidence="15">CCFEE 5208</strain>
    </source>
</reference>
<evidence type="ECO:0000256" key="4">
    <source>
        <dbReference type="ARBA" id="ARBA00010617"/>
    </source>
</evidence>
<evidence type="ECO:0000313" key="15">
    <source>
        <dbReference type="EMBL" id="KAK0324578.1"/>
    </source>
</evidence>
<dbReference type="AlphaFoldDB" id="A0AAN6QUJ8"/>
<dbReference type="EMBL" id="JAUJLE010000069">
    <property type="protein sequence ID" value="KAK0990855.1"/>
    <property type="molecule type" value="Genomic_DNA"/>
</dbReference>
<keyword evidence="6 14" id="KW-0812">Transmembrane</keyword>
<accession>A0AAN6QUJ8</accession>
<keyword evidence="11" id="KW-0503">Monooxygenase</keyword>
<comment type="cofactor">
    <cofactor evidence="1 13">
        <name>heme</name>
        <dbReference type="ChEBI" id="CHEBI:30413"/>
    </cofactor>
</comment>
<dbReference type="SUPFAM" id="SSF48264">
    <property type="entry name" value="Cytochrome P450"/>
    <property type="match status" value="1"/>
</dbReference>
<dbReference type="PRINTS" id="PR00385">
    <property type="entry name" value="P450"/>
</dbReference>
<evidence type="ECO:0008006" key="18">
    <source>
        <dbReference type="Google" id="ProtNLM"/>
    </source>
</evidence>
<proteinExistence type="inferred from homology"/>
<evidence type="ECO:0000256" key="14">
    <source>
        <dbReference type="SAM" id="Phobius"/>
    </source>
</evidence>
<keyword evidence="12 14" id="KW-0472">Membrane</keyword>
<keyword evidence="9" id="KW-0560">Oxidoreductase</keyword>
<keyword evidence="10 13" id="KW-0408">Iron</keyword>
<evidence type="ECO:0000256" key="1">
    <source>
        <dbReference type="ARBA" id="ARBA00001971"/>
    </source>
</evidence>
<evidence type="ECO:0000256" key="3">
    <source>
        <dbReference type="ARBA" id="ARBA00004685"/>
    </source>
</evidence>
<dbReference type="FunFam" id="1.10.630.10:FF:000063">
    <property type="entry name" value="Cytochrome P450 monooxygenase"/>
    <property type="match status" value="1"/>
</dbReference>
<evidence type="ECO:0000256" key="9">
    <source>
        <dbReference type="ARBA" id="ARBA00023002"/>
    </source>
</evidence>
<evidence type="ECO:0000256" key="10">
    <source>
        <dbReference type="ARBA" id="ARBA00023004"/>
    </source>
</evidence>
<dbReference type="Proteomes" id="UP001168146">
    <property type="component" value="Unassembled WGS sequence"/>
</dbReference>
<dbReference type="GO" id="GO:0016705">
    <property type="term" value="F:oxidoreductase activity, acting on paired donors, with incorporation or reduction of molecular oxygen"/>
    <property type="evidence" value="ECO:0007669"/>
    <property type="project" value="InterPro"/>
</dbReference>
<dbReference type="GO" id="GO:1902181">
    <property type="term" value="P:verruculogen biosynthetic process"/>
    <property type="evidence" value="ECO:0007669"/>
    <property type="project" value="UniProtKB-ARBA"/>
</dbReference>
<dbReference type="GO" id="GO:0004497">
    <property type="term" value="F:monooxygenase activity"/>
    <property type="evidence" value="ECO:0007669"/>
    <property type="project" value="UniProtKB-KW"/>
</dbReference>
<comment type="pathway">
    <text evidence="3">Mycotoxin biosynthesis.</text>
</comment>
<dbReference type="PANTHER" id="PTHR24305">
    <property type="entry name" value="CYTOCHROME P450"/>
    <property type="match status" value="1"/>
</dbReference>
<dbReference type="Gene3D" id="1.10.630.10">
    <property type="entry name" value="Cytochrome P450"/>
    <property type="match status" value="1"/>
</dbReference>
<dbReference type="EMBL" id="JASUXU010000009">
    <property type="protein sequence ID" value="KAK0324578.1"/>
    <property type="molecule type" value="Genomic_DNA"/>
</dbReference>
<dbReference type="Pfam" id="PF00067">
    <property type="entry name" value="p450"/>
    <property type="match status" value="1"/>
</dbReference>
<dbReference type="GO" id="GO:0020037">
    <property type="term" value="F:heme binding"/>
    <property type="evidence" value="ECO:0007669"/>
    <property type="project" value="InterPro"/>
</dbReference>
<dbReference type="InterPro" id="IPR001128">
    <property type="entry name" value="Cyt_P450"/>
</dbReference>
<evidence type="ECO:0000256" key="12">
    <source>
        <dbReference type="ARBA" id="ARBA00023136"/>
    </source>
</evidence>
<dbReference type="PRINTS" id="PR00463">
    <property type="entry name" value="EP450I"/>
</dbReference>
<evidence type="ECO:0000256" key="8">
    <source>
        <dbReference type="ARBA" id="ARBA00022989"/>
    </source>
</evidence>
<dbReference type="InterPro" id="IPR002401">
    <property type="entry name" value="Cyt_P450_E_grp-I"/>
</dbReference>
<gene>
    <name evidence="15" type="ORF">LTR82_004283</name>
    <name evidence="16" type="ORF">LTR91_008797</name>
</gene>
<comment type="caution">
    <text evidence="16">The sequence shown here is derived from an EMBL/GenBank/DDBJ whole genome shotgun (WGS) entry which is preliminary data.</text>
</comment>
<feature type="transmembrane region" description="Helical" evidence="14">
    <location>
        <begin position="35"/>
        <end position="53"/>
    </location>
</feature>
<dbReference type="CDD" id="cd11061">
    <property type="entry name" value="CYP67-like"/>
    <property type="match status" value="1"/>
</dbReference>
<evidence type="ECO:0000256" key="11">
    <source>
        <dbReference type="ARBA" id="ARBA00023033"/>
    </source>
</evidence>
<evidence type="ECO:0000256" key="5">
    <source>
        <dbReference type="ARBA" id="ARBA00022617"/>
    </source>
</evidence>
<dbReference type="InterPro" id="IPR050121">
    <property type="entry name" value="Cytochrome_P450_monoxygenase"/>
</dbReference>
<sequence length="536" mass="60407">MLPLFAIAVATVVGIASHVLWFQRGEHHMHALRHLQIFITSFTSGLLALVKFGNLSWLTALSDTTFVAASYLFGAFGSLLIYRLFLAPICKFPGPWQAKLTSLWFMGTTGKTDCYLRLQSMHEQYGPYVRIGSNDLSITDPAIMEPAFGLEARATKAEWYDLARPFDSLHTLRDKTLHDRRRRVWAPGFSDKSLRGYESEIQGFNDKLLERVRQHGGGGINVSKWFGLYSFDVMGQLAFSRNYGMLDSGELHWAVELLAASMEASPSKPPVWLFRILVEIPGLLDDFHKFIRFCKSELKSRAEHKNPGRDITGWLLKPYQGVSHPEEDPIFQGDTRLVIVAGSDTTSACLTFLFYELAKHPEEVTKLRDELKLLTKNAKWSDNDVKNAPHLNGAINESLRMHPPVPSGVQRLTPREGMQVGDVFVPGNVNFWVPMYPMGGDESIYERALDFCPERWYAKPEMVKHKEAFAPFSTGHYGCIGKGLAYLELRTVVTRIILEFDVAFAPGEDGSRILTQTRDHFTVTPGELNLVFTPAS</sequence>
<evidence type="ECO:0000313" key="17">
    <source>
        <dbReference type="Proteomes" id="UP001175353"/>
    </source>
</evidence>
<protein>
    <recommendedName>
        <fullName evidence="18">Tryprostatin B 6-hydroxylase</fullName>
    </recommendedName>
</protein>
<evidence type="ECO:0000256" key="13">
    <source>
        <dbReference type="PIRSR" id="PIRSR602401-1"/>
    </source>
</evidence>
<keyword evidence="8 14" id="KW-1133">Transmembrane helix</keyword>
<name>A0AAN6QUJ8_9PEZI</name>
<evidence type="ECO:0000256" key="7">
    <source>
        <dbReference type="ARBA" id="ARBA00022723"/>
    </source>
</evidence>
<feature type="transmembrane region" description="Helical" evidence="14">
    <location>
        <begin position="6"/>
        <end position="23"/>
    </location>
</feature>
<evidence type="ECO:0000256" key="6">
    <source>
        <dbReference type="ARBA" id="ARBA00022692"/>
    </source>
</evidence>
<feature type="transmembrane region" description="Helical" evidence="14">
    <location>
        <begin position="65"/>
        <end position="85"/>
    </location>
</feature>